<dbReference type="InterPro" id="IPR029044">
    <property type="entry name" value="Nucleotide-diphossugar_trans"/>
</dbReference>
<dbReference type="PANTHER" id="PTHR22916">
    <property type="entry name" value="GLYCOSYLTRANSFERASE"/>
    <property type="match status" value="1"/>
</dbReference>
<accession>A0A4V2MMQ2</accession>
<keyword evidence="2" id="KW-0808">Transferase</keyword>
<proteinExistence type="predicted"/>
<evidence type="ECO:0000313" key="2">
    <source>
        <dbReference type="EMBL" id="TCD07736.1"/>
    </source>
</evidence>
<protein>
    <submittedName>
        <fullName evidence="2">Glycosyltransferase family 2 protein</fullName>
    </submittedName>
</protein>
<dbReference type="PANTHER" id="PTHR22916:SF3">
    <property type="entry name" value="UDP-GLCNAC:BETAGAL BETA-1,3-N-ACETYLGLUCOSAMINYLTRANSFERASE-LIKE PROTEIN 1"/>
    <property type="match status" value="1"/>
</dbReference>
<dbReference type="Pfam" id="PF00535">
    <property type="entry name" value="Glycos_transf_2"/>
    <property type="match status" value="1"/>
</dbReference>
<dbReference type="AlphaFoldDB" id="A0A4V2MMQ2"/>
<dbReference type="OrthoDB" id="6638511at2"/>
<evidence type="ECO:0000259" key="1">
    <source>
        <dbReference type="Pfam" id="PF00535"/>
    </source>
</evidence>
<sequence length="304" mass="35662">MDKDLISIIMPAFNAELFIAESIISVINQTYKDWELIIVDDGSKDKTKYIITSFLKDSRIKYLYQENGKQGKARNLGLEISKGAYISFLDADDKWIPNKLSMQIEFMRNNQKIDLLFSQGYNLEDGSISNLDVKIKNIWDKNDLEDFLNQNQIPILSVLMKKEAIMKVGGFSESISIQNVEDYHLWLKLLVKDFKFTSKPDRLFYYRIHPSQSTHQDKELKVPIFFAHRDIYLHSQDANIRRMVVDKLKWFIYSEELHSTCIDLFASHFKKRKAVLLTYLIEKIFYQSQPLSQKIVFKLVSAFA</sequence>
<dbReference type="InterPro" id="IPR001173">
    <property type="entry name" value="Glyco_trans_2-like"/>
</dbReference>
<organism evidence="2 3">
    <name type="scientific">Pedobacter frigidisoli</name>
    <dbReference type="NCBI Taxonomy" id="2530455"/>
    <lineage>
        <taxon>Bacteria</taxon>
        <taxon>Pseudomonadati</taxon>
        <taxon>Bacteroidota</taxon>
        <taxon>Sphingobacteriia</taxon>
        <taxon>Sphingobacteriales</taxon>
        <taxon>Sphingobacteriaceae</taxon>
        <taxon>Pedobacter</taxon>
    </lineage>
</organism>
<dbReference type="RefSeq" id="WP_131560030.1">
    <property type="nucleotide sequence ID" value="NZ_SJSN01000010.1"/>
</dbReference>
<gene>
    <name evidence="2" type="ORF">EZ449_14480</name>
</gene>
<dbReference type="SUPFAM" id="SSF53448">
    <property type="entry name" value="Nucleotide-diphospho-sugar transferases"/>
    <property type="match status" value="1"/>
</dbReference>
<evidence type="ECO:0000313" key="3">
    <source>
        <dbReference type="Proteomes" id="UP000291485"/>
    </source>
</evidence>
<feature type="domain" description="Glycosyltransferase 2-like" evidence="1">
    <location>
        <begin position="7"/>
        <end position="126"/>
    </location>
</feature>
<dbReference type="Gene3D" id="3.90.550.10">
    <property type="entry name" value="Spore Coat Polysaccharide Biosynthesis Protein SpsA, Chain A"/>
    <property type="match status" value="1"/>
</dbReference>
<name>A0A4V2MMQ2_9SPHI</name>
<dbReference type="Proteomes" id="UP000291485">
    <property type="component" value="Unassembled WGS sequence"/>
</dbReference>
<dbReference type="EMBL" id="SJSN01000010">
    <property type="protein sequence ID" value="TCD07736.1"/>
    <property type="molecule type" value="Genomic_DNA"/>
</dbReference>
<comment type="caution">
    <text evidence="2">The sequence shown here is derived from an EMBL/GenBank/DDBJ whole genome shotgun (WGS) entry which is preliminary data.</text>
</comment>
<dbReference type="CDD" id="cd00761">
    <property type="entry name" value="Glyco_tranf_GTA_type"/>
    <property type="match status" value="1"/>
</dbReference>
<dbReference type="GO" id="GO:0016758">
    <property type="term" value="F:hexosyltransferase activity"/>
    <property type="evidence" value="ECO:0007669"/>
    <property type="project" value="UniProtKB-ARBA"/>
</dbReference>
<keyword evidence="3" id="KW-1185">Reference proteome</keyword>
<reference evidence="2 3" key="1">
    <citation type="submission" date="2019-02" db="EMBL/GenBank/DDBJ databases">
        <title>Pedobacter sp. RP-3-11 sp. nov., isolated from Arctic soil.</title>
        <authorList>
            <person name="Dahal R.H."/>
        </authorList>
    </citation>
    <scope>NUCLEOTIDE SEQUENCE [LARGE SCALE GENOMIC DNA]</scope>
    <source>
        <strain evidence="2 3">RP-3-11</strain>
    </source>
</reference>